<evidence type="ECO:0000256" key="1">
    <source>
        <dbReference type="SAM" id="MobiDB-lite"/>
    </source>
</evidence>
<proteinExistence type="predicted"/>
<evidence type="ECO:0000313" key="3">
    <source>
        <dbReference type="Proteomes" id="UP000290288"/>
    </source>
</evidence>
<sequence length="157" mass="17989">MSLNNLGIALRALYGRNGDINALNESISHHHDALALRPAPHPDRGQSLNNLSTDLLSQYKHDREIGILNEAIVLRRELLILHPPGHLYRAFYVKHFVELLEIRFALTGEEADRDEIQASQRELDEYEYEYESNGLPERDESGTEDGVLEEDPDVDRF</sequence>
<keyword evidence="3" id="KW-1185">Reference proteome</keyword>
<dbReference type="AlphaFoldDB" id="A0A4Q2D2I7"/>
<organism evidence="2 3">
    <name type="scientific">Candolleomyces aberdarensis</name>
    <dbReference type="NCBI Taxonomy" id="2316362"/>
    <lineage>
        <taxon>Eukaryota</taxon>
        <taxon>Fungi</taxon>
        <taxon>Dikarya</taxon>
        <taxon>Basidiomycota</taxon>
        <taxon>Agaricomycotina</taxon>
        <taxon>Agaricomycetes</taxon>
        <taxon>Agaricomycetidae</taxon>
        <taxon>Agaricales</taxon>
        <taxon>Agaricineae</taxon>
        <taxon>Psathyrellaceae</taxon>
        <taxon>Candolleomyces</taxon>
    </lineage>
</organism>
<dbReference type="OrthoDB" id="3050723at2759"/>
<dbReference type="EMBL" id="SDEE01000913">
    <property type="protein sequence ID" value="RXW13453.1"/>
    <property type="molecule type" value="Genomic_DNA"/>
</dbReference>
<dbReference type="InterPro" id="IPR011990">
    <property type="entry name" value="TPR-like_helical_dom_sf"/>
</dbReference>
<reference evidence="2 3" key="1">
    <citation type="submission" date="2019-01" db="EMBL/GenBank/DDBJ databases">
        <title>Draft genome sequence of Psathyrella aberdarensis IHI B618.</title>
        <authorList>
            <person name="Buettner E."/>
            <person name="Kellner H."/>
        </authorList>
    </citation>
    <scope>NUCLEOTIDE SEQUENCE [LARGE SCALE GENOMIC DNA]</scope>
    <source>
        <strain evidence="2 3">IHI B618</strain>
    </source>
</reference>
<accession>A0A4Q2D2I7</accession>
<dbReference type="Proteomes" id="UP000290288">
    <property type="component" value="Unassembled WGS sequence"/>
</dbReference>
<feature type="compositionally biased region" description="Acidic residues" evidence="1">
    <location>
        <begin position="142"/>
        <end position="157"/>
    </location>
</feature>
<comment type="caution">
    <text evidence="2">The sequence shown here is derived from an EMBL/GenBank/DDBJ whole genome shotgun (WGS) entry which is preliminary data.</text>
</comment>
<name>A0A4Q2D2I7_9AGAR</name>
<protein>
    <submittedName>
        <fullName evidence="2">Uncharacterized protein</fullName>
    </submittedName>
</protein>
<gene>
    <name evidence="2" type="ORF">EST38_g12401</name>
</gene>
<dbReference type="Gene3D" id="1.25.40.10">
    <property type="entry name" value="Tetratricopeptide repeat domain"/>
    <property type="match status" value="1"/>
</dbReference>
<evidence type="ECO:0000313" key="2">
    <source>
        <dbReference type="EMBL" id="RXW13453.1"/>
    </source>
</evidence>
<feature type="region of interest" description="Disordered" evidence="1">
    <location>
        <begin position="127"/>
        <end position="157"/>
    </location>
</feature>